<protein>
    <submittedName>
        <fullName evidence="1">Uncharacterized protein</fullName>
    </submittedName>
</protein>
<reference evidence="1" key="1">
    <citation type="journal article" date="2014" name="PLoS Genet.">
        <title>The Genome of Spironucleus salmonicida Highlights a Fish Pathogen Adapted to Fluctuating Environments.</title>
        <authorList>
            <person name="Xu F."/>
            <person name="Jerlstrom-Hultqvist J."/>
            <person name="Einarsson E."/>
            <person name="Astvaldsson A."/>
            <person name="Svard S.G."/>
            <person name="Andersson J.O."/>
        </authorList>
    </citation>
    <scope>NUCLEOTIDE SEQUENCE</scope>
</reference>
<accession>V6LTQ3</accession>
<organism evidence="1">
    <name type="scientific">Spironucleus salmonicida</name>
    <dbReference type="NCBI Taxonomy" id="348837"/>
    <lineage>
        <taxon>Eukaryota</taxon>
        <taxon>Metamonada</taxon>
        <taxon>Diplomonadida</taxon>
        <taxon>Hexamitidae</taxon>
        <taxon>Hexamitinae</taxon>
        <taxon>Spironucleus</taxon>
    </lineage>
</organism>
<dbReference type="AlphaFoldDB" id="V6LTQ3"/>
<evidence type="ECO:0000313" key="1">
    <source>
        <dbReference type="EMBL" id="EST48032.1"/>
    </source>
</evidence>
<gene>
    <name evidence="1" type="ORF">SS50377_11840</name>
</gene>
<proteinExistence type="predicted"/>
<sequence>MIQVRQRGVSWQQQELMLLSCFPEDRQAVHSRQEQFEHWGRSLGVMFIAVAAAVKKRKYAVVSPCKDAEIKHANLQMLQEQNIILQKRQQ</sequence>
<dbReference type="EMBL" id="KI546009">
    <property type="protein sequence ID" value="EST48032.1"/>
    <property type="molecule type" value="Genomic_DNA"/>
</dbReference>
<name>V6LTQ3_9EUKA</name>